<comment type="caution">
    <text evidence="2">The sequence shown here is derived from an EMBL/GenBank/DDBJ whole genome shotgun (WGS) entry which is preliminary data.</text>
</comment>
<reference evidence="2 3" key="1">
    <citation type="journal article" date="2022" name="Nat. Genet.">
        <title>Improved pea reference genome and pan-genome highlight genomic features and evolutionary characteristics.</title>
        <authorList>
            <person name="Yang T."/>
            <person name="Liu R."/>
            <person name="Luo Y."/>
            <person name="Hu S."/>
            <person name="Wang D."/>
            <person name="Wang C."/>
            <person name="Pandey M.K."/>
            <person name="Ge S."/>
            <person name="Xu Q."/>
            <person name="Li N."/>
            <person name="Li G."/>
            <person name="Huang Y."/>
            <person name="Saxena R.K."/>
            <person name="Ji Y."/>
            <person name="Li M."/>
            <person name="Yan X."/>
            <person name="He Y."/>
            <person name="Liu Y."/>
            <person name="Wang X."/>
            <person name="Xiang C."/>
            <person name="Varshney R.K."/>
            <person name="Ding H."/>
            <person name="Gao S."/>
            <person name="Zong X."/>
        </authorList>
    </citation>
    <scope>NUCLEOTIDE SEQUENCE [LARGE SCALE GENOMIC DNA]</scope>
    <source>
        <strain evidence="2 3">cv. Zhongwan 6</strain>
    </source>
</reference>
<feature type="compositionally biased region" description="Polar residues" evidence="1">
    <location>
        <begin position="99"/>
        <end position="110"/>
    </location>
</feature>
<protein>
    <submittedName>
        <fullName evidence="2">Uncharacterized protein</fullName>
    </submittedName>
</protein>
<name>A0A9D5GXG2_PEA</name>
<accession>A0A9D5GXG2</accession>
<feature type="region of interest" description="Disordered" evidence="1">
    <location>
        <begin position="96"/>
        <end position="135"/>
    </location>
</feature>
<keyword evidence="3" id="KW-1185">Reference proteome</keyword>
<dbReference type="AlphaFoldDB" id="A0A9D5GXG2"/>
<evidence type="ECO:0000313" key="3">
    <source>
        <dbReference type="Proteomes" id="UP001058974"/>
    </source>
</evidence>
<dbReference type="Gramene" id="Psat01G0293900-T1">
    <property type="protein sequence ID" value="KAI5444499.1"/>
    <property type="gene ID" value="KIW84_012939"/>
</dbReference>
<evidence type="ECO:0000256" key="1">
    <source>
        <dbReference type="SAM" id="MobiDB-lite"/>
    </source>
</evidence>
<dbReference type="EMBL" id="JAMSHJ010000001">
    <property type="protein sequence ID" value="KAI5444499.1"/>
    <property type="molecule type" value="Genomic_DNA"/>
</dbReference>
<proteinExistence type="predicted"/>
<sequence>MDTLVSTFGAFEVNEAGPLVPLWAVFLYLLSTLPGKDENNELIGFAYIGYVRQAFEAGSLHYYSEILQCNLETQSCIMVNFSLHLYNKLARRKVASDSAADSQTSGNVQRDSPMFDNDNNDSESCKRQTTHVIFQ</sequence>
<dbReference type="Proteomes" id="UP001058974">
    <property type="component" value="Chromosome 1"/>
</dbReference>
<organism evidence="2 3">
    <name type="scientific">Pisum sativum</name>
    <name type="common">Garden pea</name>
    <name type="synonym">Lathyrus oleraceus</name>
    <dbReference type="NCBI Taxonomy" id="3888"/>
    <lineage>
        <taxon>Eukaryota</taxon>
        <taxon>Viridiplantae</taxon>
        <taxon>Streptophyta</taxon>
        <taxon>Embryophyta</taxon>
        <taxon>Tracheophyta</taxon>
        <taxon>Spermatophyta</taxon>
        <taxon>Magnoliopsida</taxon>
        <taxon>eudicotyledons</taxon>
        <taxon>Gunneridae</taxon>
        <taxon>Pentapetalae</taxon>
        <taxon>rosids</taxon>
        <taxon>fabids</taxon>
        <taxon>Fabales</taxon>
        <taxon>Fabaceae</taxon>
        <taxon>Papilionoideae</taxon>
        <taxon>50 kb inversion clade</taxon>
        <taxon>NPAAA clade</taxon>
        <taxon>Hologalegina</taxon>
        <taxon>IRL clade</taxon>
        <taxon>Fabeae</taxon>
        <taxon>Lathyrus</taxon>
    </lineage>
</organism>
<evidence type="ECO:0000313" key="2">
    <source>
        <dbReference type="EMBL" id="KAI5444499.1"/>
    </source>
</evidence>
<gene>
    <name evidence="2" type="ORF">KIW84_012939</name>
</gene>